<name>A0ACB0ZFG3_MELEN</name>
<dbReference type="EMBL" id="CAVMJV010000033">
    <property type="protein sequence ID" value="CAK5077792.1"/>
    <property type="molecule type" value="Genomic_DNA"/>
</dbReference>
<reference evidence="1" key="1">
    <citation type="submission" date="2023-11" db="EMBL/GenBank/DDBJ databases">
        <authorList>
            <person name="Poullet M."/>
        </authorList>
    </citation>
    <scope>NUCLEOTIDE SEQUENCE</scope>
    <source>
        <strain evidence="1">E1834</strain>
    </source>
</reference>
<proteinExistence type="predicted"/>
<evidence type="ECO:0000313" key="1">
    <source>
        <dbReference type="EMBL" id="CAK5077792.1"/>
    </source>
</evidence>
<keyword evidence="2" id="KW-1185">Reference proteome</keyword>
<sequence length="209" mass="23631">MPNFTLPKPTPDVYFTQSMPDNKITEPTSPPHNLNPNQHTFCSQTIPQKPPIEYFPIDNRGITKPSKSIVMTKYLPKHQHNMNKLKQRPTTTKPKALREGLTKMAATTMECNPLPIKVKIKPKLINSPPIFPCTTFPNWHGGSCLAYTLAYVPVQRQPIPLSQINFMVRHPPTPLNMLNVNQQRCPLLLPPQLLPLKALAGMSRNAKFL</sequence>
<comment type="caution">
    <text evidence="1">The sequence shown here is derived from an EMBL/GenBank/DDBJ whole genome shotgun (WGS) entry which is preliminary data.</text>
</comment>
<gene>
    <name evidence="1" type="ORF">MENTE1834_LOCUS24743</name>
</gene>
<organism evidence="1 2">
    <name type="scientific">Meloidogyne enterolobii</name>
    <name type="common">Root-knot nematode worm</name>
    <name type="synonym">Meloidogyne mayaguensis</name>
    <dbReference type="NCBI Taxonomy" id="390850"/>
    <lineage>
        <taxon>Eukaryota</taxon>
        <taxon>Metazoa</taxon>
        <taxon>Ecdysozoa</taxon>
        <taxon>Nematoda</taxon>
        <taxon>Chromadorea</taxon>
        <taxon>Rhabditida</taxon>
        <taxon>Tylenchina</taxon>
        <taxon>Tylenchomorpha</taxon>
        <taxon>Tylenchoidea</taxon>
        <taxon>Meloidogynidae</taxon>
        <taxon>Meloidogyninae</taxon>
        <taxon>Meloidogyne</taxon>
    </lineage>
</organism>
<dbReference type="Proteomes" id="UP001497535">
    <property type="component" value="Unassembled WGS sequence"/>
</dbReference>
<evidence type="ECO:0000313" key="2">
    <source>
        <dbReference type="Proteomes" id="UP001497535"/>
    </source>
</evidence>
<accession>A0ACB0ZFG3</accession>
<protein>
    <submittedName>
        <fullName evidence="1">Uncharacterized protein</fullName>
    </submittedName>
</protein>